<dbReference type="GO" id="GO:0044027">
    <property type="term" value="P:negative regulation of gene expression via chromosomal CpG island methylation"/>
    <property type="evidence" value="ECO:0007669"/>
    <property type="project" value="TreeGrafter"/>
</dbReference>
<keyword evidence="1 5" id="KW-0489">Methyltransferase</keyword>
<dbReference type="InterPro" id="IPR018117">
    <property type="entry name" value="C5_DNA_meth_AS"/>
</dbReference>
<feature type="active site" evidence="5">
    <location>
        <position position="76"/>
    </location>
</feature>
<dbReference type="PROSITE" id="PS00094">
    <property type="entry name" value="C5_MTASE_1"/>
    <property type="match status" value="1"/>
</dbReference>
<dbReference type="InterPro" id="IPR050390">
    <property type="entry name" value="C5-Methyltransferase"/>
</dbReference>
<evidence type="ECO:0000313" key="8">
    <source>
        <dbReference type="EMBL" id="OGE65388.1"/>
    </source>
</evidence>
<dbReference type="GO" id="GO:0003677">
    <property type="term" value="F:DNA binding"/>
    <property type="evidence" value="ECO:0007669"/>
    <property type="project" value="TreeGrafter"/>
</dbReference>
<gene>
    <name evidence="8" type="ORF">A3B49_00685</name>
</gene>
<reference evidence="8 9" key="1">
    <citation type="journal article" date="2016" name="Nat. Commun.">
        <title>Thousands of microbial genomes shed light on interconnected biogeochemical processes in an aquifer system.</title>
        <authorList>
            <person name="Anantharaman K."/>
            <person name="Brown C.T."/>
            <person name="Hug L.A."/>
            <person name="Sharon I."/>
            <person name="Castelle C.J."/>
            <person name="Probst A.J."/>
            <person name="Thomas B.C."/>
            <person name="Singh A."/>
            <person name="Wilkins M.J."/>
            <person name="Karaoz U."/>
            <person name="Brodie E.L."/>
            <person name="Williams K.H."/>
            <person name="Hubbard S.S."/>
            <person name="Banfield J.F."/>
        </authorList>
    </citation>
    <scope>NUCLEOTIDE SEQUENCE [LARGE SCALE GENOMIC DNA]</scope>
</reference>
<dbReference type="PANTHER" id="PTHR10629:SF52">
    <property type="entry name" value="DNA (CYTOSINE-5)-METHYLTRANSFERASE 1"/>
    <property type="match status" value="1"/>
</dbReference>
<dbReference type="SUPFAM" id="SSF53335">
    <property type="entry name" value="S-adenosyl-L-methionine-dependent methyltransferases"/>
    <property type="match status" value="1"/>
</dbReference>
<dbReference type="GO" id="GO:0003886">
    <property type="term" value="F:DNA (cytosine-5-)-methyltransferase activity"/>
    <property type="evidence" value="ECO:0007669"/>
    <property type="project" value="UniProtKB-EC"/>
</dbReference>
<keyword evidence="3 5" id="KW-0949">S-adenosyl-L-methionine</keyword>
<dbReference type="GO" id="GO:0032259">
    <property type="term" value="P:methylation"/>
    <property type="evidence" value="ECO:0007669"/>
    <property type="project" value="UniProtKB-KW"/>
</dbReference>
<name>A0A1F5MJ56_9BACT</name>
<proteinExistence type="inferred from homology"/>
<evidence type="ECO:0000256" key="7">
    <source>
        <dbReference type="RuleBase" id="RU000417"/>
    </source>
</evidence>
<dbReference type="PROSITE" id="PS51679">
    <property type="entry name" value="SAM_MT_C5"/>
    <property type="match status" value="1"/>
</dbReference>
<dbReference type="PANTHER" id="PTHR10629">
    <property type="entry name" value="CYTOSINE-SPECIFIC METHYLTRANSFERASE"/>
    <property type="match status" value="1"/>
</dbReference>
<dbReference type="EC" id="2.1.1.37" evidence="7"/>
<evidence type="ECO:0000256" key="6">
    <source>
        <dbReference type="RuleBase" id="RU000416"/>
    </source>
</evidence>
<protein>
    <recommendedName>
        <fullName evidence="7">Cytosine-specific methyltransferase</fullName>
        <ecNumber evidence="7">2.1.1.37</ecNumber>
    </recommendedName>
</protein>
<dbReference type="InterPro" id="IPR001525">
    <property type="entry name" value="C5_MeTfrase"/>
</dbReference>
<evidence type="ECO:0000256" key="3">
    <source>
        <dbReference type="ARBA" id="ARBA00022691"/>
    </source>
</evidence>
<dbReference type="InterPro" id="IPR029063">
    <property type="entry name" value="SAM-dependent_MTases_sf"/>
</dbReference>
<dbReference type="Pfam" id="PF00145">
    <property type="entry name" value="DNA_methylase"/>
    <property type="match status" value="1"/>
</dbReference>
<evidence type="ECO:0000256" key="5">
    <source>
        <dbReference type="PROSITE-ProRule" id="PRU01016"/>
    </source>
</evidence>
<dbReference type="Gene3D" id="3.40.50.150">
    <property type="entry name" value="Vaccinia Virus protein VP39"/>
    <property type="match status" value="1"/>
</dbReference>
<accession>A0A1F5MJ56</accession>
<comment type="catalytic activity">
    <reaction evidence="7">
        <text>a 2'-deoxycytidine in DNA + S-adenosyl-L-methionine = a 5-methyl-2'-deoxycytidine in DNA + S-adenosyl-L-homocysteine + H(+)</text>
        <dbReference type="Rhea" id="RHEA:13681"/>
        <dbReference type="Rhea" id="RHEA-COMP:11369"/>
        <dbReference type="Rhea" id="RHEA-COMP:11370"/>
        <dbReference type="ChEBI" id="CHEBI:15378"/>
        <dbReference type="ChEBI" id="CHEBI:57856"/>
        <dbReference type="ChEBI" id="CHEBI:59789"/>
        <dbReference type="ChEBI" id="CHEBI:85452"/>
        <dbReference type="ChEBI" id="CHEBI:85454"/>
        <dbReference type="EC" id="2.1.1.37"/>
    </reaction>
</comment>
<keyword evidence="4" id="KW-0680">Restriction system</keyword>
<evidence type="ECO:0000256" key="4">
    <source>
        <dbReference type="ARBA" id="ARBA00022747"/>
    </source>
</evidence>
<dbReference type="Proteomes" id="UP000178017">
    <property type="component" value="Unassembled WGS sequence"/>
</dbReference>
<keyword evidence="2 5" id="KW-0808">Transferase</keyword>
<dbReference type="GO" id="GO:0009307">
    <property type="term" value="P:DNA restriction-modification system"/>
    <property type="evidence" value="ECO:0007669"/>
    <property type="project" value="UniProtKB-KW"/>
</dbReference>
<evidence type="ECO:0000256" key="2">
    <source>
        <dbReference type="ARBA" id="ARBA00022679"/>
    </source>
</evidence>
<evidence type="ECO:0000313" key="9">
    <source>
        <dbReference type="Proteomes" id="UP000178017"/>
    </source>
</evidence>
<dbReference type="PRINTS" id="PR00105">
    <property type="entry name" value="C5METTRFRASE"/>
</dbReference>
<dbReference type="CDD" id="cd00315">
    <property type="entry name" value="Cyt_C5_DNA_methylase"/>
    <property type="match status" value="1"/>
</dbReference>
<dbReference type="NCBIfam" id="TIGR00675">
    <property type="entry name" value="dcm"/>
    <property type="match status" value="1"/>
</dbReference>
<dbReference type="EMBL" id="MFDO01000018">
    <property type="protein sequence ID" value="OGE65388.1"/>
    <property type="molecule type" value="Genomic_DNA"/>
</dbReference>
<sequence length="363" mass="41063">MTKQKPKILSLFSGCGGLDLGFIKEGFEVVWANDNFHEACETYKRNFGNHIYEGSITDVDFNNTPNCDVITGGFPCQDFSMIWKRGGLGTDRGNLYKHFVRAVGTKQPKVFVAENVKGLLTVNKGQAIKQIVKDFQNVTPLGYRIYVNLFNFAHYGAPQLRERVLIIGVRNDLNYEFNKPKPTHNESTYVTAGQALKDVEKAPHNNEHINIMKRTKKIISLIPEGGNFTSIPKDSPYYVKGMISHVYRRLDRNKPSKTIIAGGGGGTWGYHFEEPRPLTNRERARLFGFPDDFVFEGTIAQVRKQIGNAVPPVGVREVAKELMKLFNDDYKKIESSYLKPLSGDVLKYVRLELEEQLPLLPSL</sequence>
<comment type="similarity">
    <text evidence="5 6">Belongs to the class I-like SAM-binding methyltransferase superfamily. C5-methyltransferase family.</text>
</comment>
<dbReference type="Gene3D" id="3.90.120.10">
    <property type="entry name" value="DNA Methylase, subunit A, domain 2"/>
    <property type="match status" value="1"/>
</dbReference>
<dbReference type="AlphaFoldDB" id="A0A1F5MJ56"/>
<comment type="caution">
    <text evidence="8">The sequence shown here is derived from an EMBL/GenBank/DDBJ whole genome shotgun (WGS) entry which is preliminary data.</text>
</comment>
<organism evidence="8 9">
    <name type="scientific">Candidatus Daviesbacteria bacterium RIFCSPLOWO2_01_FULL_40_24</name>
    <dbReference type="NCBI Taxonomy" id="1797787"/>
    <lineage>
        <taxon>Bacteria</taxon>
        <taxon>Candidatus Daviesiibacteriota</taxon>
    </lineage>
</organism>
<evidence type="ECO:0000256" key="1">
    <source>
        <dbReference type="ARBA" id="ARBA00022603"/>
    </source>
</evidence>